<dbReference type="EMBL" id="AOGK01000009">
    <property type="protein sequence ID" value="MDG5975895.1"/>
    <property type="molecule type" value="Genomic_DNA"/>
</dbReference>
<dbReference type="Proteomes" id="UP001152876">
    <property type="component" value="Unassembled WGS sequence"/>
</dbReference>
<keyword evidence="1" id="KW-0472">Membrane</keyword>
<keyword evidence="3" id="KW-1185">Reference proteome</keyword>
<comment type="caution">
    <text evidence="2">The sequence shown here is derived from an EMBL/GenBank/DDBJ whole genome shotgun (WGS) entry which is preliminary data.</text>
</comment>
<feature type="transmembrane region" description="Helical" evidence="1">
    <location>
        <begin position="34"/>
        <end position="56"/>
    </location>
</feature>
<accession>A0A9X4NQK1</accession>
<name>A0A9X4NQK1_9BURK</name>
<feature type="transmembrane region" description="Helical" evidence="1">
    <location>
        <begin position="6"/>
        <end position="27"/>
    </location>
</feature>
<gene>
    <name evidence="2" type="ORF">H010_11564</name>
</gene>
<reference evidence="2" key="1">
    <citation type="submission" date="2013-01" db="EMBL/GenBank/DDBJ databases">
        <title>Genome draft of Hydrogenophaga taeniospiralis 2K1.</title>
        <authorList>
            <person name="Gomila M."/>
            <person name="Lalucat J."/>
        </authorList>
    </citation>
    <scope>NUCLEOTIDE SEQUENCE</scope>
    <source>
        <strain evidence="2">CCUG 15921</strain>
    </source>
</reference>
<sequence>MAGGTGLLLTIIAVDVVVGPLLTFLIFDIRKPRHYLVFDIAVIGLVQATALAYGMYSVFLARPVAMVYEGDRFRVISAADVLREELPKAPEGLRALSLTGPRLMAVRKSRSLEELTNSLDRALIDGVDSSQRPSYWTIYGDGERKSAVDNALPLTKLTTHYAGQAETINAAVRDLGLEPMTVRYLPVRAKNDSVALIDTAGNPIHFLPYDPFVVQ</sequence>
<proteinExistence type="predicted"/>
<organism evidence="2 3">
    <name type="scientific">Hydrogenophaga taeniospiralis CCUG 15921</name>
    <dbReference type="NCBI Taxonomy" id="1281780"/>
    <lineage>
        <taxon>Bacteria</taxon>
        <taxon>Pseudomonadati</taxon>
        <taxon>Pseudomonadota</taxon>
        <taxon>Betaproteobacteria</taxon>
        <taxon>Burkholderiales</taxon>
        <taxon>Comamonadaceae</taxon>
        <taxon>Hydrogenophaga</taxon>
    </lineage>
</organism>
<evidence type="ECO:0000313" key="3">
    <source>
        <dbReference type="Proteomes" id="UP001152876"/>
    </source>
</evidence>
<evidence type="ECO:0000256" key="1">
    <source>
        <dbReference type="SAM" id="Phobius"/>
    </source>
</evidence>
<protein>
    <submittedName>
        <fullName evidence="2">FimB protein</fullName>
    </submittedName>
</protein>
<keyword evidence="1" id="KW-0812">Transmembrane</keyword>
<dbReference type="AlphaFoldDB" id="A0A9X4NQK1"/>
<evidence type="ECO:0000313" key="2">
    <source>
        <dbReference type="EMBL" id="MDG5975895.1"/>
    </source>
</evidence>
<keyword evidence="1" id="KW-1133">Transmembrane helix</keyword>